<reference evidence="5" key="1">
    <citation type="submission" date="2021-03" db="EMBL/GenBank/DDBJ databases">
        <title>Chromosome level genome of the anhydrobiotic midge Polypedilum vanderplanki.</title>
        <authorList>
            <person name="Yoshida Y."/>
            <person name="Kikawada T."/>
            <person name="Gusev O."/>
        </authorList>
    </citation>
    <scope>NUCLEOTIDE SEQUENCE</scope>
    <source>
        <strain evidence="5">NIAS01</strain>
        <tissue evidence="5">Whole body or cell culture</tissue>
    </source>
</reference>
<dbReference type="OrthoDB" id="635273at2759"/>
<keyword evidence="1" id="KW-0433">Leucine-rich repeat</keyword>
<dbReference type="InterPro" id="IPR032675">
    <property type="entry name" value="LRR_dom_sf"/>
</dbReference>
<keyword evidence="3" id="KW-0812">Transmembrane</keyword>
<dbReference type="InterPro" id="IPR050541">
    <property type="entry name" value="LRR_TM_domain-containing"/>
</dbReference>
<dbReference type="Pfam" id="PF00560">
    <property type="entry name" value="LRR_1"/>
    <property type="match status" value="1"/>
</dbReference>
<dbReference type="PANTHER" id="PTHR24369:SF211">
    <property type="entry name" value="LEUCINE-RICH REPEAT-CONTAINING PROTEIN 15-LIKE"/>
    <property type="match status" value="1"/>
</dbReference>
<dbReference type="AlphaFoldDB" id="A0A9J6BNU8"/>
<dbReference type="PANTHER" id="PTHR24369">
    <property type="entry name" value="ANTIGEN BSP, PUTATIVE-RELATED"/>
    <property type="match status" value="1"/>
</dbReference>
<dbReference type="Pfam" id="PF13516">
    <property type="entry name" value="LRR_6"/>
    <property type="match status" value="1"/>
</dbReference>
<feature type="transmembrane region" description="Helical" evidence="3">
    <location>
        <begin position="467"/>
        <end position="491"/>
    </location>
</feature>
<organism evidence="5 6">
    <name type="scientific">Polypedilum vanderplanki</name>
    <name type="common">Sleeping chironomid midge</name>
    <dbReference type="NCBI Taxonomy" id="319348"/>
    <lineage>
        <taxon>Eukaryota</taxon>
        <taxon>Metazoa</taxon>
        <taxon>Ecdysozoa</taxon>
        <taxon>Arthropoda</taxon>
        <taxon>Hexapoda</taxon>
        <taxon>Insecta</taxon>
        <taxon>Pterygota</taxon>
        <taxon>Neoptera</taxon>
        <taxon>Endopterygota</taxon>
        <taxon>Diptera</taxon>
        <taxon>Nematocera</taxon>
        <taxon>Chironomoidea</taxon>
        <taxon>Chironomidae</taxon>
        <taxon>Chironominae</taxon>
        <taxon>Polypedilum</taxon>
        <taxon>Polypedilum</taxon>
    </lineage>
</organism>
<comment type="caution">
    <text evidence="5">The sequence shown here is derived from an EMBL/GenBank/DDBJ whole genome shotgun (WGS) entry which is preliminary data.</text>
</comment>
<dbReference type="GO" id="GO:0005886">
    <property type="term" value="C:plasma membrane"/>
    <property type="evidence" value="ECO:0007669"/>
    <property type="project" value="TreeGrafter"/>
</dbReference>
<dbReference type="PROSITE" id="PS51450">
    <property type="entry name" value="LRR"/>
    <property type="match status" value="3"/>
</dbReference>
<evidence type="ECO:0000313" key="5">
    <source>
        <dbReference type="EMBL" id="KAG5671381.1"/>
    </source>
</evidence>
<evidence type="ECO:0000313" key="6">
    <source>
        <dbReference type="Proteomes" id="UP001107558"/>
    </source>
</evidence>
<keyword evidence="3" id="KW-1133">Transmembrane helix</keyword>
<keyword evidence="2" id="KW-0677">Repeat</keyword>
<evidence type="ECO:0000256" key="1">
    <source>
        <dbReference type="ARBA" id="ARBA00022614"/>
    </source>
</evidence>
<sequence>MRIKFVHFIILLLSLVFFVSASDDEQQYEPADNICEKCNCTSTNETSENGESGTIFTIDCSLKDFQHIFAKWPESMGDNHNEIIYIMSFNNLNNLQQMPSTDAVLFFTCRHCKISNFANAAFIDSPNIHSLDLSYNKITSESLNPDIFRGPQSDDNEYASIKLTNLDLSHNSITFLDEKLFEHTPQLKNLDLSYNELKNIDEGTGVAISKLHELETLYLSHTGISDLPNSIFEKMNHLSELILSGNQFKIIPSSLSTLTHLKLLHLSENFIEEITHESFNGLKDLKTLNISKMSELREIKDGAFKELHSLEVLICSGNKKLNSLYLADILKIEHLKVFDISHNNLTTLNFGEIEEVDKSLNSSKIEREKFFKNLHTLKLEGNPWHCDCKIMKSLEFFNHNATYFKRALNSDEARCETPFDLLSKLLYDLQSQSIYDLSSNFYCSDQKPKPMKIPVYDPPQFLRPKSVMLTVFAVVAVVIVGIIIGFIIVCIKRRLKANEYSNNSNPIRYTAVRDSTVSNIANIPYQQP</sequence>
<keyword evidence="4" id="KW-0732">Signal</keyword>
<feature type="chain" id="PRO_5039891898" description="LRRCT domain-containing protein" evidence="4">
    <location>
        <begin position="22"/>
        <end position="528"/>
    </location>
</feature>
<accession>A0A9J6BNU8</accession>
<dbReference type="SMART" id="SM00369">
    <property type="entry name" value="LRR_TYP"/>
    <property type="match status" value="7"/>
</dbReference>
<keyword evidence="6" id="KW-1185">Reference proteome</keyword>
<proteinExistence type="predicted"/>
<gene>
    <name evidence="5" type="ORF">PVAND_001582</name>
</gene>
<keyword evidence="3" id="KW-0472">Membrane</keyword>
<dbReference type="Gene3D" id="3.80.10.10">
    <property type="entry name" value="Ribonuclease Inhibitor"/>
    <property type="match status" value="3"/>
</dbReference>
<dbReference type="Pfam" id="PF13855">
    <property type="entry name" value="LRR_8"/>
    <property type="match status" value="2"/>
</dbReference>
<dbReference type="InterPro" id="IPR003591">
    <property type="entry name" value="Leu-rich_rpt_typical-subtyp"/>
</dbReference>
<dbReference type="SUPFAM" id="SSF52058">
    <property type="entry name" value="L domain-like"/>
    <property type="match status" value="1"/>
</dbReference>
<name>A0A9J6BNU8_POLVA</name>
<dbReference type="Proteomes" id="UP001107558">
    <property type="component" value="Chromosome 3"/>
</dbReference>
<evidence type="ECO:0000256" key="3">
    <source>
        <dbReference type="SAM" id="Phobius"/>
    </source>
</evidence>
<evidence type="ECO:0000256" key="4">
    <source>
        <dbReference type="SAM" id="SignalP"/>
    </source>
</evidence>
<protein>
    <recommendedName>
        <fullName evidence="7">LRRCT domain-containing protein</fullName>
    </recommendedName>
</protein>
<evidence type="ECO:0000256" key="2">
    <source>
        <dbReference type="ARBA" id="ARBA00022737"/>
    </source>
</evidence>
<evidence type="ECO:0008006" key="7">
    <source>
        <dbReference type="Google" id="ProtNLM"/>
    </source>
</evidence>
<dbReference type="InterPro" id="IPR001611">
    <property type="entry name" value="Leu-rich_rpt"/>
</dbReference>
<feature type="signal peptide" evidence="4">
    <location>
        <begin position="1"/>
        <end position="21"/>
    </location>
</feature>
<dbReference type="EMBL" id="JADBJN010000003">
    <property type="protein sequence ID" value="KAG5671381.1"/>
    <property type="molecule type" value="Genomic_DNA"/>
</dbReference>